<evidence type="ECO:0000313" key="2">
    <source>
        <dbReference type="Proteomes" id="UP001165960"/>
    </source>
</evidence>
<comment type="caution">
    <text evidence="1">The sequence shown here is derived from an EMBL/GenBank/DDBJ whole genome shotgun (WGS) entry which is preliminary data.</text>
</comment>
<evidence type="ECO:0000313" key="1">
    <source>
        <dbReference type="EMBL" id="KAJ9051247.1"/>
    </source>
</evidence>
<sequence>MLSLASGFPFEAHIFVAFTLAPVLVIIWSISPDLWGCLSSSASYVGEDPTNLLHLLKDLPGCAQDLLATGENLVKSLTCDDLAFSSPNSDHVALSEAGASVGPRLLEVESPFPKVKLPSHNLAPMRTLWLLSGMILMGLDSYFPQLSHVSPLWTPVQAVIPVLH</sequence>
<protein>
    <submittedName>
        <fullName evidence="1">Uncharacterized protein</fullName>
    </submittedName>
</protein>
<keyword evidence="2" id="KW-1185">Reference proteome</keyword>
<dbReference type="Proteomes" id="UP001165960">
    <property type="component" value="Unassembled WGS sequence"/>
</dbReference>
<gene>
    <name evidence="1" type="ORF">DSO57_1006498</name>
</gene>
<name>A0ACC2RME5_9FUNG</name>
<dbReference type="EMBL" id="QTSX02007118">
    <property type="protein sequence ID" value="KAJ9051247.1"/>
    <property type="molecule type" value="Genomic_DNA"/>
</dbReference>
<proteinExistence type="predicted"/>
<organism evidence="1 2">
    <name type="scientific">Entomophthora muscae</name>
    <dbReference type="NCBI Taxonomy" id="34485"/>
    <lineage>
        <taxon>Eukaryota</taxon>
        <taxon>Fungi</taxon>
        <taxon>Fungi incertae sedis</taxon>
        <taxon>Zoopagomycota</taxon>
        <taxon>Entomophthoromycotina</taxon>
        <taxon>Entomophthoromycetes</taxon>
        <taxon>Entomophthorales</taxon>
        <taxon>Entomophthoraceae</taxon>
        <taxon>Entomophthora</taxon>
    </lineage>
</organism>
<accession>A0ACC2RME5</accession>
<reference evidence="1" key="1">
    <citation type="submission" date="2022-04" db="EMBL/GenBank/DDBJ databases">
        <title>Genome of the entomopathogenic fungus Entomophthora muscae.</title>
        <authorList>
            <person name="Elya C."/>
            <person name="Lovett B.R."/>
            <person name="Lee E."/>
            <person name="Macias A.M."/>
            <person name="Hajek A.E."/>
            <person name="De Bivort B.L."/>
            <person name="Kasson M.T."/>
            <person name="De Fine Licht H.H."/>
            <person name="Stajich J.E."/>
        </authorList>
    </citation>
    <scope>NUCLEOTIDE SEQUENCE</scope>
    <source>
        <strain evidence="1">Berkeley</strain>
    </source>
</reference>